<feature type="binding site" evidence="17">
    <location>
        <position position="238"/>
    </location>
    <ligand>
        <name>(6S)-NADPHX</name>
        <dbReference type="ChEBI" id="CHEBI:64076"/>
    </ligand>
</feature>
<feature type="binding site" evidence="17">
    <location>
        <position position="342"/>
    </location>
    <ligand>
        <name>(6S)-NADPHX</name>
        <dbReference type="ChEBI" id="CHEBI:64076"/>
    </ligand>
</feature>
<comment type="similarity">
    <text evidence="3 19">In the N-terminal section; belongs to the NnrE/AIBP family.</text>
</comment>
<evidence type="ECO:0000256" key="2">
    <source>
        <dbReference type="ARBA" id="ARBA00000909"/>
    </source>
</evidence>
<evidence type="ECO:0000259" key="20">
    <source>
        <dbReference type="PROSITE" id="PS51383"/>
    </source>
</evidence>
<evidence type="ECO:0000256" key="6">
    <source>
        <dbReference type="ARBA" id="ARBA00022741"/>
    </source>
</evidence>
<evidence type="ECO:0000256" key="15">
    <source>
        <dbReference type="ARBA" id="ARBA00048238"/>
    </source>
</evidence>
<dbReference type="PANTHER" id="PTHR12592:SF0">
    <property type="entry name" value="ATP-DEPENDENT (S)-NAD(P)H-HYDRATE DEHYDRATASE"/>
    <property type="match status" value="1"/>
</dbReference>
<feature type="binding site" evidence="17">
    <location>
        <position position="408"/>
    </location>
    <ligand>
        <name>(6S)-NADPHX</name>
        <dbReference type="ChEBI" id="CHEBI:64076"/>
    </ligand>
</feature>
<dbReference type="RefSeq" id="WP_188644266.1">
    <property type="nucleotide sequence ID" value="NZ_BMKL01000001.1"/>
</dbReference>
<comment type="catalytic activity">
    <reaction evidence="1 18 19">
        <text>(6R)-NADHX = (6S)-NADHX</text>
        <dbReference type="Rhea" id="RHEA:32215"/>
        <dbReference type="ChEBI" id="CHEBI:64074"/>
        <dbReference type="ChEBI" id="CHEBI:64075"/>
        <dbReference type="EC" id="5.1.99.6"/>
    </reaction>
</comment>
<accession>A0ABQ1S503</accession>
<evidence type="ECO:0000256" key="8">
    <source>
        <dbReference type="ARBA" id="ARBA00022857"/>
    </source>
</evidence>
<dbReference type="InterPro" id="IPR036652">
    <property type="entry name" value="YjeF_N_dom_sf"/>
</dbReference>
<evidence type="ECO:0000259" key="21">
    <source>
        <dbReference type="PROSITE" id="PS51385"/>
    </source>
</evidence>
<comment type="catalytic activity">
    <reaction evidence="16 17 19">
        <text>(6S)-NADPHX + ADP = AMP + phosphate + NADPH + H(+)</text>
        <dbReference type="Rhea" id="RHEA:32235"/>
        <dbReference type="ChEBI" id="CHEBI:15378"/>
        <dbReference type="ChEBI" id="CHEBI:43474"/>
        <dbReference type="ChEBI" id="CHEBI:57783"/>
        <dbReference type="ChEBI" id="CHEBI:64076"/>
        <dbReference type="ChEBI" id="CHEBI:456215"/>
        <dbReference type="ChEBI" id="CHEBI:456216"/>
        <dbReference type="EC" id="4.2.1.136"/>
    </reaction>
</comment>
<dbReference type="InterPro" id="IPR000631">
    <property type="entry name" value="CARKD"/>
</dbReference>
<comment type="cofactor">
    <cofactor evidence="18 19">
        <name>K(+)</name>
        <dbReference type="ChEBI" id="CHEBI:29103"/>
    </cofactor>
    <text evidence="18 19">Binds 1 potassium ion per subunit.</text>
</comment>
<keyword evidence="12 17" id="KW-0456">Lyase</keyword>
<dbReference type="InterPro" id="IPR029056">
    <property type="entry name" value="Ribokinase-like"/>
</dbReference>
<dbReference type="EC" id="5.1.99.6" evidence="19"/>
<comment type="catalytic activity">
    <reaction evidence="2 18 19">
        <text>(6R)-NADPHX = (6S)-NADPHX</text>
        <dbReference type="Rhea" id="RHEA:32227"/>
        <dbReference type="ChEBI" id="CHEBI:64076"/>
        <dbReference type="ChEBI" id="CHEBI:64077"/>
        <dbReference type="EC" id="5.1.99.6"/>
    </reaction>
</comment>
<organism evidence="22 23">
    <name type="scientific">Tsuneonella deserti</name>
    <dbReference type="NCBI Taxonomy" id="2035528"/>
    <lineage>
        <taxon>Bacteria</taxon>
        <taxon>Pseudomonadati</taxon>
        <taxon>Pseudomonadota</taxon>
        <taxon>Alphaproteobacteria</taxon>
        <taxon>Sphingomonadales</taxon>
        <taxon>Erythrobacteraceae</taxon>
        <taxon>Tsuneonella</taxon>
    </lineage>
</organism>
<dbReference type="Gene3D" id="3.40.50.10260">
    <property type="entry name" value="YjeF N-terminal domain"/>
    <property type="match status" value="1"/>
</dbReference>
<comment type="catalytic activity">
    <reaction evidence="15 17 19">
        <text>(6S)-NADHX + ADP = AMP + phosphate + NADH + H(+)</text>
        <dbReference type="Rhea" id="RHEA:32223"/>
        <dbReference type="ChEBI" id="CHEBI:15378"/>
        <dbReference type="ChEBI" id="CHEBI:43474"/>
        <dbReference type="ChEBI" id="CHEBI:57945"/>
        <dbReference type="ChEBI" id="CHEBI:64074"/>
        <dbReference type="ChEBI" id="CHEBI:456215"/>
        <dbReference type="ChEBI" id="CHEBI:456216"/>
        <dbReference type="EC" id="4.2.1.136"/>
    </reaction>
</comment>
<evidence type="ECO:0000256" key="9">
    <source>
        <dbReference type="ARBA" id="ARBA00022958"/>
    </source>
</evidence>
<feature type="binding site" evidence="17">
    <location>
        <position position="407"/>
    </location>
    <ligand>
        <name>AMP</name>
        <dbReference type="ChEBI" id="CHEBI:456215"/>
    </ligand>
</feature>
<dbReference type="PIRSF" id="PIRSF017184">
    <property type="entry name" value="Nnr"/>
    <property type="match status" value="1"/>
</dbReference>
<dbReference type="CDD" id="cd01171">
    <property type="entry name" value="YXKO-related"/>
    <property type="match status" value="1"/>
</dbReference>
<feature type="domain" description="YjeF C-terminal" evidence="20">
    <location>
        <begin position="205"/>
        <end position="462"/>
    </location>
</feature>
<dbReference type="SUPFAM" id="SSF53613">
    <property type="entry name" value="Ribokinase-like"/>
    <property type="match status" value="1"/>
</dbReference>
<feature type="binding site" evidence="18">
    <location>
        <begin position="118"/>
        <end position="124"/>
    </location>
    <ligand>
        <name>(6S)-NADPHX</name>
        <dbReference type="ChEBI" id="CHEBI:64076"/>
    </ligand>
</feature>
<dbReference type="SUPFAM" id="SSF64153">
    <property type="entry name" value="YjeF N-terminal domain-like"/>
    <property type="match status" value="1"/>
</dbReference>
<comment type="function">
    <text evidence="18">Catalyzes the epimerization of the S- and R-forms of NAD(P)HX, a damaged form of NAD(P)H that is a result of enzymatic or heat-dependent hydration. This is a prerequisite for the S-specific NAD(P)H-hydrate dehydratase to allow the repair of both epimers of NAD(P)HX.</text>
</comment>
<evidence type="ECO:0000256" key="3">
    <source>
        <dbReference type="ARBA" id="ARBA00006001"/>
    </source>
</evidence>
<keyword evidence="8 17" id="KW-0521">NADP</keyword>
<dbReference type="NCBIfam" id="TIGR00197">
    <property type="entry name" value="yjeF_nterm"/>
    <property type="match status" value="1"/>
</dbReference>
<feature type="binding site" evidence="18">
    <location>
        <position position="60"/>
    </location>
    <ligand>
        <name>K(+)</name>
        <dbReference type="ChEBI" id="CHEBI:29103"/>
    </ligand>
</feature>
<dbReference type="PROSITE" id="PS51383">
    <property type="entry name" value="YJEF_C_3"/>
    <property type="match status" value="1"/>
</dbReference>
<comment type="caution">
    <text evidence="22">The sequence shown here is derived from an EMBL/GenBank/DDBJ whole genome shotgun (WGS) entry which is preliminary data.</text>
</comment>
<keyword evidence="13" id="KW-0511">Multifunctional enzyme</keyword>
<comment type="subunit">
    <text evidence="17">Homotetramer.</text>
</comment>
<dbReference type="Pfam" id="PF01256">
    <property type="entry name" value="Carb_kinase"/>
    <property type="match status" value="1"/>
</dbReference>
<keyword evidence="5 18" id="KW-0479">Metal-binding</keyword>
<evidence type="ECO:0000256" key="19">
    <source>
        <dbReference type="PIRNR" id="PIRNR017184"/>
    </source>
</evidence>
<dbReference type="PANTHER" id="PTHR12592">
    <property type="entry name" value="ATP-DEPENDENT (S)-NAD(P)H-HYDRATE DEHYDRATASE FAMILY MEMBER"/>
    <property type="match status" value="1"/>
</dbReference>
<evidence type="ECO:0000256" key="12">
    <source>
        <dbReference type="ARBA" id="ARBA00023239"/>
    </source>
</evidence>
<comment type="cofactor">
    <cofactor evidence="17">
        <name>Mg(2+)</name>
        <dbReference type="ChEBI" id="CHEBI:18420"/>
    </cofactor>
</comment>
<dbReference type="PROSITE" id="PS51385">
    <property type="entry name" value="YJEF_N"/>
    <property type="match status" value="1"/>
</dbReference>
<comment type="similarity">
    <text evidence="17">Belongs to the NnrD/CARKD family.</text>
</comment>
<comment type="function">
    <text evidence="14 19">Bifunctional enzyme that catalyzes the epimerization of the S- and R-forms of NAD(P)HX and the dehydration of the S-form of NAD(P)HX at the expense of ADP, which is converted to AMP. This allows the repair of both epimers of NAD(P)HX, a damaged form of NAD(P)H that is a result of enzymatic or heat-dependent hydration.</text>
</comment>
<keyword evidence="9 18" id="KW-0630">Potassium</keyword>
<evidence type="ECO:0000256" key="13">
    <source>
        <dbReference type="ARBA" id="ARBA00023268"/>
    </source>
</evidence>
<evidence type="ECO:0000256" key="10">
    <source>
        <dbReference type="ARBA" id="ARBA00023027"/>
    </source>
</evidence>
<evidence type="ECO:0000256" key="4">
    <source>
        <dbReference type="ARBA" id="ARBA00009524"/>
    </source>
</evidence>
<dbReference type="InterPro" id="IPR004443">
    <property type="entry name" value="YjeF_N_dom"/>
</dbReference>
<comment type="similarity">
    <text evidence="4 19">In the C-terminal section; belongs to the NnrD/CARKD family.</text>
</comment>
<dbReference type="Pfam" id="PF03853">
    <property type="entry name" value="YjeF_N"/>
    <property type="match status" value="1"/>
</dbReference>
<evidence type="ECO:0000256" key="16">
    <source>
        <dbReference type="ARBA" id="ARBA00049209"/>
    </source>
</evidence>
<evidence type="ECO:0000256" key="18">
    <source>
        <dbReference type="HAMAP-Rule" id="MF_01966"/>
    </source>
</evidence>
<reference evidence="23" key="1">
    <citation type="journal article" date="2019" name="Int. J. Syst. Evol. Microbiol.">
        <title>The Global Catalogue of Microorganisms (GCM) 10K type strain sequencing project: providing services to taxonomists for standard genome sequencing and annotation.</title>
        <authorList>
            <consortium name="The Broad Institute Genomics Platform"/>
            <consortium name="The Broad Institute Genome Sequencing Center for Infectious Disease"/>
            <person name="Wu L."/>
            <person name="Ma J."/>
        </authorList>
    </citation>
    <scope>NUCLEOTIDE SEQUENCE [LARGE SCALE GENOMIC DNA]</scope>
    <source>
        <strain evidence="23">CGMCC 1.15959</strain>
    </source>
</reference>
<comment type="function">
    <text evidence="17">Catalyzes the dehydration of the S-form of NAD(P)HX at the expense of ADP, which is converted to AMP. Together with NAD(P)HX epimerase, which catalyzes the epimerization of the S- and R-forms, the enzyme allows the repair of both epimers of NAD(P)HX, a damaged form of NAD(P)H that is a result of enzymatic or heat-dependent hydration.</text>
</comment>
<evidence type="ECO:0000256" key="11">
    <source>
        <dbReference type="ARBA" id="ARBA00023235"/>
    </source>
</evidence>
<evidence type="ECO:0000313" key="23">
    <source>
        <dbReference type="Proteomes" id="UP000619041"/>
    </source>
</evidence>
<evidence type="ECO:0000256" key="17">
    <source>
        <dbReference type="HAMAP-Rule" id="MF_01965"/>
    </source>
</evidence>
<dbReference type="Proteomes" id="UP000619041">
    <property type="component" value="Unassembled WGS sequence"/>
</dbReference>
<evidence type="ECO:0000256" key="1">
    <source>
        <dbReference type="ARBA" id="ARBA00000013"/>
    </source>
</evidence>
<feature type="binding site" evidence="18">
    <location>
        <position position="147"/>
    </location>
    <ligand>
        <name>(6S)-NADPHX</name>
        <dbReference type="ChEBI" id="CHEBI:64076"/>
    </ligand>
</feature>
<keyword evidence="11 18" id="KW-0413">Isomerase</keyword>
<keyword evidence="7 17" id="KW-0067">ATP-binding</keyword>
<comment type="caution">
    <text evidence="18">Lacks conserved residue(s) required for the propagation of feature annotation.</text>
</comment>
<evidence type="ECO:0000256" key="7">
    <source>
        <dbReference type="ARBA" id="ARBA00022840"/>
    </source>
</evidence>
<dbReference type="HAMAP" id="MF_01966">
    <property type="entry name" value="NADHX_epimerase"/>
    <property type="match status" value="1"/>
</dbReference>
<keyword evidence="23" id="KW-1185">Reference proteome</keyword>
<dbReference type="Gene3D" id="3.40.1190.20">
    <property type="match status" value="1"/>
</dbReference>
<gene>
    <name evidence="17" type="primary">nnrD</name>
    <name evidence="18" type="synonym">nnrE</name>
    <name evidence="22" type="ORF">GCM10011515_11580</name>
</gene>
<dbReference type="EC" id="4.2.1.136" evidence="19"/>
<keyword evidence="6 17" id="KW-0547">Nucleotide-binding</keyword>
<comment type="similarity">
    <text evidence="18">Belongs to the NnrE/AIBP family.</text>
</comment>
<evidence type="ECO:0000313" key="22">
    <source>
        <dbReference type="EMBL" id="GGD93469.1"/>
    </source>
</evidence>
<feature type="binding site" evidence="18">
    <location>
        <begin position="59"/>
        <end position="63"/>
    </location>
    <ligand>
        <name>(6S)-NADPHX</name>
        <dbReference type="ChEBI" id="CHEBI:64076"/>
    </ligand>
</feature>
<sequence length="463" mass="47921">MRSPEQVLTAAQMRQAELALIEGGTSVDVLMQRAGKGAADWIWRIAAGRSVTILCGPGNNGGDGYVIAETLRRRGLAVNLVAPELPTTDAAISARNRWQGESTDRNAHGGVFVDCLFGSGLTRPLSTEHASLLNTLAATHDQCVAIDLPSGIATDNGAVLGAVPRFDATLALGAWKPSHFLMPAMAFMGERRVVDIGIATSCHAGSVFSRPTLTAPSMDAHKYSRGLVGVVSGSMPGAALLAAQAAMRSGAGYVKLLSQDIPAGAPAGLVIDNSPLDEVVNDKRWSAFLVGPGLGRDATARDRLATVLERRVLTVIDADALHIIDDDLLEGIDTSLLLFTPHEGELAALSETFAVDESDKVSRASAVAEATGVTVLAKGADTVAVDRTGKLAFFPPGPSWLSVAGSGDVLAGMAASRMAAGSDAFTAAGEAVWLHAEAARVAGPALTADDLCHAVSAGYRRFL</sequence>
<proteinExistence type="inferred from homology"/>
<protein>
    <recommendedName>
        <fullName evidence="19">Bifunctional NAD(P)H-hydrate repair enzyme</fullName>
    </recommendedName>
    <alternativeName>
        <fullName evidence="19">Nicotinamide nucleotide repair protein</fullName>
    </alternativeName>
    <domain>
        <recommendedName>
            <fullName evidence="19">ADP-dependent (S)-NAD(P)H-hydrate dehydratase</fullName>
            <ecNumber evidence="19">4.2.1.136</ecNumber>
        </recommendedName>
        <alternativeName>
            <fullName evidence="19">ADP-dependent NAD(P)HX dehydratase</fullName>
        </alternativeName>
    </domain>
    <domain>
        <recommendedName>
            <fullName evidence="19">NAD(P)H-hydrate epimerase</fullName>
            <ecNumber evidence="19">5.1.99.6</ecNumber>
        </recommendedName>
    </domain>
</protein>
<evidence type="ECO:0000256" key="14">
    <source>
        <dbReference type="ARBA" id="ARBA00025153"/>
    </source>
</evidence>
<dbReference type="EMBL" id="BMKL01000001">
    <property type="protein sequence ID" value="GGD93469.1"/>
    <property type="molecule type" value="Genomic_DNA"/>
</dbReference>
<feature type="binding site" evidence="18">
    <location>
        <position position="150"/>
    </location>
    <ligand>
        <name>K(+)</name>
        <dbReference type="ChEBI" id="CHEBI:29103"/>
    </ligand>
</feature>
<evidence type="ECO:0000256" key="5">
    <source>
        <dbReference type="ARBA" id="ARBA00022723"/>
    </source>
</evidence>
<dbReference type="HAMAP" id="MF_01965">
    <property type="entry name" value="NADHX_dehydratase"/>
    <property type="match status" value="1"/>
</dbReference>
<feature type="binding site" evidence="17">
    <location>
        <position position="293"/>
    </location>
    <ligand>
        <name>(6S)-NADPHX</name>
        <dbReference type="ChEBI" id="CHEBI:64076"/>
    </ligand>
</feature>
<keyword evidence="10 17" id="KW-0520">NAD</keyword>
<dbReference type="InterPro" id="IPR030677">
    <property type="entry name" value="Nnr"/>
</dbReference>
<feature type="domain" description="YjeF N-terminal" evidence="21">
    <location>
        <begin position="13"/>
        <end position="204"/>
    </location>
</feature>
<feature type="binding site" evidence="17">
    <location>
        <begin position="378"/>
        <end position="382"/>
    </location>
    <ligand>
        <name>AMP</name>
        <dbReference type="ChEBI" id="CHEBI:456215"/>
    </ligand>
</feature>
<name>A0ABQ1S503_9SPHN</name>
<feature type="binding site" evidence="18">
    <location>
        <position position="114"/>
    </location>
    <ligand>
        <name>K(+)</name>
        <dbReference type="ChEBI" id="CHEBI:29103"/>
    </ligand>
</feature>